<organism evidence="3 4">
    <name type="scientific">Pyxidicoccus fallax</name>
    <dbReference type="NCBI Taxonomy" id="394095"/>
    <lineage>
        <taxon>Bacteria</taxon>
        <taxon>Pseudomonadati</taxon>
        <taxon>Myxococcota</taxon>
        <taxon>Myxococcia</taxon>
        <taxon>Myxococcales</taxon>
        <taxon>Cystobacterineae</taxon>
        <taxon>Myxococcaceae</taxon>
        <taxon>Pyxidicoccus</taxon>
    </lineage>
</organism>
<reference evidence="3 4" key="1">
    <citation type="submission" date="2020-04" db="EMBL/GenBank/DDBJ databases">
        <title>Draft genome of Pyxidicoccus fallax type strain.</title>
        <authorList>
            <person name="Whitworth D.E."/>
        </authorList>
    </citation>
    <scope>NUCLEOTIDE SEQUENCE [LARGE SCALE GENOMIC DNA]</scope>
    <source>
        <strain evidence="3 4">DSM 14698</strain>
    </source>
</reference>
<keyword evidence="4" id="KW-1185">Reference proteome</keyword>
<dbReference type="Proteomes" id="UP000518300">
    <property type="component" value="Unassembled WGS sequence"/>
</dbReference>
<dbReference type="EMBL" id="JABBJJ010000092">
    <property type="protein sequence ID" value="NMO17251.1"/>
    <property type="molecule type" value="Genomic_DNA"/>
</dbReference>
<evidence type="ECO:0000313" key="3">
    <source>
        <dbReference type="EMBL" id="NMO17251.1"/>
    </source>
</evidence>
<accession>A0A848LHU8</accession>
<sequence length="1333" mass="144862">MKHSLPVVATVLLVLVIGFLSVPAQAGSRPQRVRSAVGVVKVWSESQHLYVKGDIGVSDARLRELETWLTANAPHWTVVLLQSAEGERFTDAEGTSFVGIEAVKHALGKGLSNRTRFGALRHPRTGEQDGAIFLLSLEDRNLSYFGSDAQDRRGLGEEQWVGQLDAAAIAAMRDGGRVVDAARDTITTIDTRLAAIVSQEEAAREQRRVSLRDRLQGLLGALDAIAALRDETFQGRAVLLVPQANPDLAGLRAKVTQALTLLEPADKARFEPAEAAHETLRVAIDEARKGVEECRAALTRLRQEETALASLLAHPLRRFEPPEVKAAQEALELARSAVQVMASDREARFGEAVARREALEKVLEKLSQSEQRMNALPGLLDAEGKRRDAALVQSHLAASREALRKALEAFERGEPAFTERVRESDEAYAVALAGIQQAEGERALRELNVFVNSVMLLTALGTARVRRNRRRREALTRYTQWRTAIDEKTQALFGMLDRTHGVAGRSREDIEQRYAGVSRERGLKLASDVDELFLLSVAASRVLGEADTCLTGGTGVLDWVRKHLSTERYARVTRMLRDQPIVFHPDEGVELVLRGGRTDTQKLIGPLASYQPFSLSFEALVEAFNTRAANALALLDSLEHAPERSREAVTQLSDLSAELRGQEAEVEGLRAPALVGRVAPALEACVERARALLPQDPLGALEGPLQEGLRQGTDTRALRAVLGRGRSEVLPTAERAGVALVAAGLSRHWVDQSIERLTQAGNTAAEALVERPATADIQSLTEGLELLRTRASEAEALVAMAGKARAELTRAARAIDTARTELGQAMGKPPSALLLEEDSNPSDFANSGERSLAEAREALGKGELEPARTGLTAALARVSEVDAVLAHSREALARFTPRREACRTEARRLERLAAEREALLGDLTRRYQPSALRLRAGDPVHPNANGTVGDNLDEAASHRKQAAELLREADAAFDAARLLATAELLRQVEGHHALVAHRLDELGEKVRQLEAAEAANARVLTATELLATACATEVADPRAMAPTQAALAKAGLLLQAAREAVVARPSEPFTAAERLTAATLALTHVQQCVASDRELHARAGERLASAKAELKKAESLAKRAANDAVPDSQETARARRTVEDLGRALATAARALDGAHGDWNEVDAEASRIESRSETAATTLRGELKAAERAVDAIQDATRAVQRADHWSGGYGVRIIGRPGAPQLSDARAALQQGHYPAAEQAARSAERSALDAIREAEWEEDRLRREEEERREAERRRQEAERRRREEEERRRREAAEPRSTRSSWSSSDDDDSSSSSSSSSGSGSGFRSSSW</sequence>
<evidence type="ECO:0000256" key="2">
    <source>
        <dbReference type="SAM" id="MobiDB-lite"/>
    </source>
</evidence>
<feature type="region of interest" description="Disordered" evidence="2">
    <location>
        <begin position="1261"/>
        <end position="1333"/>
    </location>
</feature>
<feature type="coiled-coil region" evidence="1">
    <location>
        <begin position="1096"/>
        <end position="1123"/>
    </location>
</feature>
<keyword evidence="1" id="KW-0175">Coiled coil</keyword>
<evidence type="ECO:0000313" key="4">
    <source>
        <dbReference type="Proteomes" id="UP000518300"/>
    </source>
</evidence>
<comment type="caution">
    <text evidence="3">The sequence shown here is derived from an EMBL/GenBank/DDBJ whole genome shotgun (WGS) entry which is preliminary data.</text>
</comment>
<protein>
    <submittedName>
        <fullName evidence="3">Uncharacterized protein</fullName>
    </submittedName>
</protein>
<feature type="compositionally biased region" description="Basic and acidic residues" evidence="2">
    <location>
        <begin position="1261"/>
        <end position="1301"/>
    </location>
</feature>
<feature type="compositionally biased region" description="Low complexity" evidence="2">
    <location>
        <begin position="1315"/>
        <end position="1333"/>
    </location>
</feature>
<proteinExistence type="predicted"/>
<name>A0A848LHU8_9BACT</name>
<dbReference type="RefSeq" id="WP_169346532.1">
    <property type="nucleotide sequence ID" value="NZ_JABBJJ010000092.1"/>
</dbReference>
<gene>
    <name evidence="3" type="ORF">HG543_20650</name>
</gene>
<evidence type="ECO:0000256" key="1">
    <source>
        <dbReference type="SAM" id="Coils"/>
    </source>
</evidence>